<dbReference type="EMBL" id="JAYWMA010000029">
    <property type="protein sequence ID" value="MEX3529836.1"/>
    <property type="molecule type" value="Genomic_DNA"/>
</dbReference>
<sequence length="89" mass="9820">CPQNDVTGEMTTGEDTHGCDYFTSLFLLPQLCNSTSTAADELMENPLVVKAWTQTESRRDVVTEKKAPKNLYTVGQALNRPSPQEDADV</sequence>
<feature type="non-terminal residue" evidence="1">
    <location>
        <position position="1"/>
    </location>
</feature>
<protein>
    <submittedName>
        <fullName evidence="1">Uncharacterized protein</fullName>
    </submittedName>
</protein>
<gene>
    <name evidence="1" type="ORF">VVR64_12340</name>
</gene>
<organism evidence="1 2">
    <name type="scientific">Corynebacterium xerosis</name>
    <dbReference type="NCBI Taxonomy" id="1725"/>
    <lineage>
        <taxon>Bacteria</taxon>
        <taxon>Bacillati</taxon>
        <taxon>Actinomycetota</taxon>
        <taxon>Actinomycetes</taxon>
        <taxon>Mycobacteriales</taxon>
        <taxon>Corynebacteriaceae</taxon>
        <taxon>Corynebacterium</taxon>
    </lineage>
</organism>
<reference evidence="1 2" key="1">
    <citation type="journal article" date="2024" name="Fungal Genet. Biol.">
        <title>The porcine skin microbiome exhibits broad fungal antagonism.</title>
        <authorList>
            <person name="De La Cruz K.F."/>
            <person name="Townsend E.C."/>
            <person name="Alex Cheong J.Z."/>
            <person name="Salamzade R."/>
            <person name="Liu A."/>
            <person name="Sandstrom S."/>
            <person name="Davila E."/>
            <person name="Huang L."/>
            <person name="Xu K.H."/>
            <person name="Wu S.Y."/>
            <person name="Meudt J.J."/>
            <person name="Shanmuganayagam D."/>
            <person name="Gibson A.L.F."/>
            <person name="Kalan L.R."/>
        </authorList>
    </citation>
    <scope>NUCLEOTIDE SEQUENCE [LARGE SCALE GENOMIC DNA]</scope>
    <source>
        <strain evidence="1 2">LK2569</strain>
    </source>
</reference>
<proteinExistence type="predicted"/>
<evidence type="ECO:0000313" key="1">
    <source>
        <dbReference type="EMBL" id="MEX3529836.1"/>
    </source>
</evidence>
<accession>A0ABV3UZR3</accession>
<comment type="caution">
    <text evidence="1">The sequence shown here is derived from an EMBL/GenBank/DDBJ whole genome shotgun (WGS) entry which is preliminary data.</text>
</comment>
<dbReference type="RefSeq" id="WP_368523063.1">
    <property type="nucleotide sequence ID" value="NZ_JAYWMA010000029.1"/>
</dbReference>
<keyword evidence="2" id="KW-1185">Reference proteome</keyword>
<dbReference type="Proteomes" id="UP001558353">
    <property type="component" value="Unassembled WGS sequence"/>
</dbReference>
<name>A0ABV3UZR3_9CORY</name>
<evidence type="ECO:0000313" key="2">
    <source>
        <dbReference type="Proteomes" id="UP001558353"/>
    </source>
</evidence>